<dbReference type="EMBL" id="AGEE01000001">
    <property type="protein sequence ID" value="EHO15500.1"/>
    <property type="molecule type" value="Genomic_DNA"/>
</dbReference>
<proteinExistence type="predicted"/>
<accession>A0AAV3F897</accession>
<dbReference type="RefSeq" id="WP_006262445.1">
    <property type="nucleotide sequence ID" value="NZ_JH590837.1"/>
</dbReference>
<dbReference type="AlphaFoldDB" id="A0AAV3F897"/>
<name>A0AAV3F897_9FLAO</name>
<dbReference type="Proteomes" id="UP000004834">
    <property type="component" value="Unassembled WGS sequence"/>
</dbReference>
<sequence>MLTKIDTKCYFIDSRSKFVFQENGKKITLCNKDKVESTRIDVDGCAIKEGIRCDGMLKVGVKDLDIYIELKGSDVLHGADQIIRTKSILGTNKDSKGYIVCSSGPKVKTDGQNAKKKARAKGINLVIETIRIECDY</sequence>
<protein>
    <submittedName>
        <fullName evidence="1">Uncharacterized protein</fullName>
    </submittedName>
</protein>
<reference evidence="1 2" key="1">
    <citation type="submission" date="2011-11" db="EMBL/GenBank/DDBJ databases">
        <title>The Genome Sequence of Myroides odoratimimus CIP 101113.</title>
        <authorList>
            <person name="Earl A."/>
            <person name="Ward D."/>
            <person name="Feldgarden M."/>
            <person name="Gevers D."/>
            <person name="Huys G."/>
            <person name="Young S.K."/>
            <person name="Zeng Q."/>
            <person name="Gargeya S."/>
            <person name="Fitzgerald M."/>
            <person name="Haas B."/>
            <person name="Abouelleil A."/>
            <person name="Alvarado L."/>
            <person name="Arachchi H.M."/>
            <person name="Berlin A."/>
            <person name="Brown A."/>
            <person name="Chapman S.B."/>
            <person name="Chen Z."/>
            <person name="Dunbar C."/>
            <person name="Freedman E."/>
            <person name="Gearin G."/>
            <person name="Goldberg J."/>
            <person name="Griggs A."/>
            <person name="Gujja S."/>
            <person name="Heiman D."/>
            <person name="Howarth C."/>
            <person name="Larson L."/>
            <person name="Lui A."/>
            <person name="MacDonald P.J.P."/>
            <person name="Montmayeur A."/>
            <person name="Murphy C."/>
            <person name="Neiman D."/>
            <person name="Pearson M."/>
            <person name="Priest M."/>
            <person name="Roberts A."/>
            <person name="Saif S."/>
            <person name="Shea T."/>
            <person name="Shenoy N."/>
            <person name="Sisk P."/>
            <person name="Stolte C."/>
            <person name="Sykes S."/>
            <person name="Wortman J."/>
            <person name="Nusbaum C."/>
            <person name="Birren B."/>
        </authorList>
    </citation>
    <scope>NUCLEOTIDE SEQUENCE [LARGE SCALE GENOMIC DNA]</scope>
    <source>
        <strain evidence="1 2">CIP 101113</strain>
    </source>
</reference>
<evidence type="ECO:0000313" key="1">
    <source>
        <dbReference type="EMBL" id="EHO15500.1"/>
    </source>
</evidence>
<comment type="caution">
    <text evidence="1">The sequence shown here is derived from an EMBL/GenBank/DDBJ whole genome shotgun (WGS) entry which is preliminary data.</text>
</comment>
<evidence type="ECO:0000313" key="2">
    <source>
        <dbReference type="Proteomes" id="UP000004834"/>
    </source>
</evidence>
<organism evidence="1 2">
    <name type="scientific">Myroides odoratimimus CIP 101113</name>
    <dbReference type="NCBI Taxonomy" id="883154"/>
    <lineage>
        <taxon>Bacteria</taxon>
        <taxon>Pseudomonadati</taxon>
        <taxon>Bacteroidota</taxon>
        <taxon>Flavobacteriia</taxon>
        <taxon>Flavobacteriales</taxon>
        <taxon>Flavobacteriaceae</taxon>
        <taxon>Myroides</taxon>
    </lineage>
</organism>
<gene>
    <name evidence="1" type="ORF">HMPREF9715_00071</name>
</gene>